<keyword evidence="1" id="KW-0732">Signal</keyword>
<evidence type="ECO:0008006" key="3">
    <source>
        <dbReference type="Google" id="ProtNLM"/>
    </source>
</evidence>
<protein>
    <recommendedName>
        <fullName evidence="3">Secreted protein</fullName>
    </recommendedName>
</protein>
<organism evidence="2">
    <name type="scientific">Phaffia rhodozyma</name>
    <name type="common">Yeast</name>
    <name type="synonym">Xanthophyllomyces dendrorhous</name>
    <dbReference type="NCBI Taxonomy" id="264483"/>
    <lineage>
        <taxon>Eukaryota</taxon>
        <taxon>Fungi</taxon>
        <taxon>Dikarya</taxon>
        <taxon>Basidiomycota</taxon>
        <taxon>Agaricomycotina</taxon>
        <taxon>Tremellomycetes</taxon>
        <taxon>Cystofilobasidiales</taxon>
        <taxon>Mrakiaceae</taxon>
        <taxon>Phaffia</taxon>
    </lineage>
</organism>
<evidence type="ECO:0000256" key="1">
    <source>
        <dbReference type="SAM" id="SignalP"/>
    </source>
</evidence>
<dbReference type="EMBL" id="LN483157">
    <property type="protein sequence ID" value="CED84184.1"/>
    <property type="molecule type" value="Genomic_DNA"/>
</dbReference>
<proteinExistence type="predicted"/>
<evidence type="ECO:0000313" key="2">
    <source>
        <dbReference type="EMBL" id="CED84184.1"/>
    </source>
</evidence>
<feature type="chain" id="PRO_5002522156" description="Secreted protein" evidence="1">
    <location>
        <begin position="23"/>
        <end position="129"/>
    </location>
</feature>
<feature type="signal peptide" evidence="1">
    <location>
        <begin position="1"/>
        <end position="22"/>
    </location>
</feature>
<dbReference type="AlphaFoldDB" id="A0A0F7SU05"/>
<accession>A0A0F7SU05</accession>
<sequence>MLFKSTLFSAFVLSFFLTFVSAVPTKIVERTTSAAKTSQQASLSGETYLACVYHSNNPFFALIPYLCQYWISGSSVGTCNKSGSYSYCPDSAIKACNSSKRTVDEDTETAMQRRIRKRQWSAAKLRRPL</sequence>
<reference evidence="2" key="1">
    <citation type="submission" date="2014-08" db="EMBL/GenBank/DDBJ databases">
        <authorList>
            <person name="Sharma Rahul"/>
            <person name="Thines Marco"/>
        </authorList>
    </citation>
    <scope>NUCLEOTIDE SEQUENCE</scope>
</reference>
<name>A0A0F7SU05_PHARH</name>